<proteinExistence type="predicted"/>
<evidence type="ECO:0000313" key="2">
    <source>
        <dbReference type="EMBL" id="VFK72064.1"/>
    </source>
</evidence>
<evidence type="ECO:0008006" key="3">
    <source>
        <dbReference type="Google" id="ProtNLM"/>
    </source>
</evidence>
<dbReference type="AlphaFoldDB" id="A0A451ALP1"/>
<protein>
    <recommendedName>
        <fullName evidence="3">CotH protein</fullName>
    </recommendedName>
</protein>
<reference evidence="1" key="1">
    <citation type="submission" date="2019-02" db="EMBL/GenBank/DDBJ databases">
        <authorList>
            <person name="Gruber-Vodicka R. H."/>
            <person name="Seah K. B. B."/>
        </authorList>
    </citation>
    <scope>NUCLEOTIDE SEQUENCE</scope>
    <source>
        <strain evidence="2">BECK_BY19</strain>
        <strain evidence="1">BECK_BY8</strain>
    </source>
</reference>
<sequence>MCLYCCVVFSNSAIANNLGFHICQESPVKVFRNLDQNSILNVEIRADFEKINGSQNKLDARSSGIMKIADSEFRVNIEARGNSRFKYCGFRPLTLRFQEDLDGTILDGIGKKLKSTTHCGKKGEGKKEEQWILGGTPQEQKERLLAEYYTYLMLQELDTTILDTRLVDVVYRGKEGKQMERGLGFFREPVKKMAKRCGLKKAKDNDVLLSNSNSVFAASLMSKFVTSNDFGYGQKDGVWMGHNIFILKSDDGLVYLAPYDFDLTAIIRPNYFKNKGASLKDHAIDFDSWLNSPATRSQKTLVLVALKKKLAAMKSIIDNSLLSDTSKARFNEWHRIYGNVIDHAIYSDEPH</sequence>
<gene>
    <name evidence="1" type="ORF">BECKUNK1418G_GA0071005_11182</name>
    <name evidence="2" type="ORF">BECKUNK1418H_GA0071006_10948</name>
</gene>
<organism evidence="1">
    <name type="scientific">Candidatus Kentrum sp. UNK</name>
    <dbReference type="NCBI Taxonomy" id="2126344"/>
    <lineage>
        <taxon>Bacteria</taxon>
        <taxon>Pseudomonadati</taxon>
        <taxon>Pseudomonadota</taxon>
        <taxon>Gammaproteobacteria</taxon>
        <taxon>Candidatus Kentrum</taxon>
    </lineage>
</organism>
<name>A0A451ALP1_9GAMM</name>
<accession>A0A451ALP1</accession>
<dbReference type="EMBL" id="CAADFZ010000118">
    <property type="protein sequence ID" value="VFK66949.1"/>
    <property type="molecule type" value="Genomic_DNA"/>
</dbReference>
<evidence type="ECO:0000313" key="1">
    <source>
        <dbReference type="EMBL" id="VFK66949.1"/>
    </source>
</evidence>
<dbReference type="EMBL" id="CAADGD010000094">
    <property type="protein sequence ID" value="VFK72064.1"/>
    <property type="molecule type" value="Genomic_DNA"/>
</dbReference>